<protein>
    <recommendedName>
        <fullName evidence="2">LITAF domain-containing protein</fullName>
    </recommendedName>
</protein>
<sequence length="196" mass="20549">MQTSGTTEVATEVATAQTQNPATQPEPPCNVIASTASSQGAELGPVEKPLPADSTLGGDITNGQTGYIQQPEMAHSARAQPQFGTLPQAQQVTPLKSLREAPAWIDCPFCEKRTLTKVTQEDSSATCLASLLCCLVCVCLVCVPSMTGMCANHVHNCSNCHNRVALRSHDGFVQTFGPTSATGTVPSKYSSPSKAI</sequence>
<dbReference type="Proteomes" id="UP001244011">
    <property type="component" value="Unassembled WGS sequence"/>
</dbReference>
<evidence type="ECO:0000256" key="1">
    <source>
        <dbReference type="SAM" id="MobiDB-lite"/>
    </source>
</evidence>
<reference evidence="3" key="1">
    <citation type="submission" date="2023-06" db="EMBL/GenBank/DDBJ databases">
        <title>Genome-scale phylogeny and comparative genomics of the fungal order Sordariales.</title>
        <authorList>
            <consortium name="Lawrence Berkeley National Laboratory"/>
            <person name="Hensen N."/>
            <person name="Bonometti L."/>
            <person name="Westerberg I."/>
            <person name="Brannstrom I.O."/>
            <person name="Guillou S."/>
            <person name="Cros-Aarteil S."/>
            <person name="Calhoun S."/>
            <person name="Haridas S."/>
            <person name="Kuo A."/>
            <person name="Mondo S."/>
            <person name="Pangilinan J."/>
            <person name="Riley R."/>
            <person name="Labutti K."/>
            <person name="Andreopoulos B."/>
            <person name="Lipzen A."/>
            <person name="Chen C."/>
            <person name="Yanf M."/>
            <person name="Daum C."/>
            <person name="Ng V."/>
            <person name="Clum A."/>
            <person name="Steindorff A."/>
            <person name="Ohm R."/>
            <person name="Martin F."/>
            <person name="Silar P."/>
            <person name="Natvig D."/>
            <person name="Lalanne C."/>
            <person name="Gautier V."/>
            <person name="Ament-Velasquez S.L."/>
            <person name="Kruys A."/>
            <person name="Hutchinson M.I."/>
            <person name="Powell A.J."/>
            <person name="Barry K."/>
            <person name="Miller A.N."/>
            <person name="Grigoriev I.V."/>
            <person name="Debuchy R."/>
            <person name="Gladieux P."/>
            <person name="Thoren M.H."/>
            <person name="Johannesson H."/>
        </authorList>
    </citation>
    <scope>NUCLEOTIDE SEQUENCE</scope>
    <source>
        <strain evidence="3">8032-3</strain>
    </source>
</reference>
<name>A0AAJ0BU03_9PEZI</name>
<dbReference type="PROSITE" id="PS51837">
    <property type="entry name" value="LITAF"/>
    <property type="match status" value="1"/>
</dbReference>
<dbReference type="InterPro" id="IPR006629">
    <property type="entry name" value="LITAF"/>
</dbReference>
<organism evidence="3 4">
    <name type="scientific">Phialemonium atrogriseum</name>
    <dbReference type="NCBI Taxonomy" id="1093897"/>
    <lineage>
        <taxon>Eukaryota</taxon>
        <taxon>Fungi</taxon>
        <taxon>Dikarya</taxon>
        <taxon>Ascomycota</taxon>
        <taxon>Pezizomycotina</taxon>
        <taxon>Sordariomycetes</taxon>
        <taxon>Sordariomycetidae</taxon>
        <taxon>Cephalothecales</taxon>
        <taxon>Cephalothecaceae</taxon>
        <taxon>Phialemonium</taxon>
    </lineage>
</organism>
<evidence type="ECO:0000259" key="2">
    <source>
        <dbReference type="PROSITE" id="PS51837"/>
    </source>
</evidence>
<evidence type="ECO:0000313" key="3">
    <source>
        <dbReference type="EMBL" id="KAK1763967.1"/>
    </source>
</evidence>
<feature type="compositionally biased region" description="Low complexity" evidence="1">
    <location>
        <begin position="1"/>
        <end position="19"/>
    </location>
</feature>
<keyword evidence="4" id="KW-1185">Reference proteome</keyword>
<dbReference type="EMBL" id="MU839023">
    <property type="protein sequence ID" value="KAK1763967.1"/>
    <property type="molecule type" value="Genomic_DNA"/>
</dbReference>
<dbReference type="RefSeq" id="XP_060280180.1">
    <property type="nucleotide sequence ID" value="XM_060428848.1"/>
</dbReference>
<feature type="domain" description="LITAF" evidence="2">
    <location>
        <begin position="87"/>
        <end position="169"/>
    </location>
</feature>
<evidence type="ECO:0000313" key="4">
    <source>
        <dbReference type="Proteomes" id="UP001244011"/>
    </source>
</evidence>
<gene>
    <name evidence="3" type="ORF">QBC33DRAFT_548444</name>
</gene>
<proteinExistence type="predicted"/>
<dbReference type="Pfam" id="PF10601">
    <property type="entry name" value="zf-LITAF-like"/>
    <property type="match status" value="1"/>
</dbReference>
<feature type="region of interest" description="Disordered" evidence="1">
    <location>
        <begin position="1"/>
        <end position="66"/>
    </location>
</feature>
<accession>A0AAJ0BU03</accession>
<dbReference type="AlphaFoldDB" id="A0AAJ0BU03"/>
<comment type="caution">
    <text evidence="3">The sequence shown here is derived from an EMBL/GenBank/DDBJ whole genome shotgun (WGS) entry which is preliminary data.</text>
</comment>
<dbReference type="SMART" id="SM00714">
    <property type="entry name" value="LITAF"/>
    <property type="match status" value="1"/>
</dbReference>
<dbReference type="GeneID" id="85312035"/>